<protein>
    <submittedName>
        <fullName evidence="2">DUF6275 family protein</fullName>
    </submittedName>
</protein>
<evidence type="ECO:0000313" key="3">
    <source>
        <dbReference type="Proteomes" id="UP001079535"/>
    </source>
</evidence>
<comment type="caution">
    <text evidence="2">The sequence shown here is derived from an EMBL/GenBank/DDBJ whole genome shotgun (WGS) entry which is preliminary data.</text>
</comment>
<proteinExistence type="predicted"/>
<sequence>MSVPSGLDFSNVRHVRVWHEQFEAIKNKGEFLIVEDKTNGKCVSFTRDHDEECKPSESYLELKKLLEDTREIVKKLEKKKENTIMSSEKFISLCKENVVKYFNENSDKTDNMSITQEDVYVVWYCKTLQNHKALLSTNISDGMYYELTYNGDKNELYLDAYKKWQNVKIDLNEEEFKYGE</sequence>
<dbReference type="EMBL" id="JAPRAY010000003">
    <property type="protein sequence ID" value="MCZ0666643.1"/>
    <property type="molecule type" value="Genomic_DNA"/>
</dbReference>
<dbReference type="InterPro" id="IPR046242">
    <property type="entry name" value="DUF6275"/>
</dbReference>
<dbReference type="RefSeq" id="WP_268803415.1">
    <property type="nucleotide sequence ID" value="NZ_JAPRAY010000003.1"/>
</dbReference>
<evidence type="ECO:0000313" key="2">
    <source>
        <dbReference type="EMBL" id="MCZ0666643.1"/>
    </source>
</evidence>
<feature type="coiled-coil region" evidence="1">
    <location>
        <begin position="59"/>
        <end position="86"/>
    </location>
</feature>
<dbReference type="Proteomes" id="UP001079535">
    <property type="component" value="Unassembled WGS sequence"/>
</dbReference>
<dbReference type="Pfam" id="PF19791">
    <property type="entry name" value="DUF6275"/>
    <property type="match status" value="1"/>
</dbReference>
<keyword evidence="1" id="KW-0175">Coiled coil</keyword>
<accession>A0A9Q4F2E8</accession>
<evidence type="ECO:0000256" key="1">
    <source>
        <dbReference type="SAM" id="Coils"/>
    </source>
</evidence>
<reference evidence="2" key="1">
    <citation type="submission" date="2022-11" db="EMBL/GenBank/DDBJ databases">
        <title>Temperate bacteriophages infecting mucin-degrading bacterium Ruminococcus gnavus from the human gut.</title>
        <authorList>
            <person name="Buttimer C."/>
        </authorList>
    </citation>
    <scope>NUCLEOTIDE SEQUENCE</scope>
    <source>
        <strain evidence="2">CCUG 49994</strain>
    </source>
</reference>
<dbReference type="AlphaFoldDB" id="A0A9Q4F2E8"/>
<name>A0A9Q4F2E8_MEDGN</name>
<organism evidence="2 3">
    <name type="scientific">Mediterraneibacter gnavus</name>
    <name type="common">Ruminococcus gnavus</name>
    <dbReference type="NCBI Taxonomy" id="33038"/>
    <lineage>
        <taxon>Bacteria</taxon>
        <taxon>Bacillati</taxon>
        <taxon>Bacillota</taxon>
        <taxon>Clostridia</taxon>
        <taxon>Lachnospirales</taxon>
        <taxon>Lachnospiraceae</taxon>
        <taxon>Mediterraneibacter</taxon>
    </lineage>
</organism>
<gene>
    <name evidence="2" type="ORF">OZZ17_03710</name>
</gene>